<accession>A0A0F8ZTN5</accession>
<comment type="caution">
    <text evidence="1">The sequence shown here is derived from an EMBL/GenBank/DDBJ whole genome shotgun (WGS) entry which is preliminary data.</text>
</comment>
<sequence>MIDVVSPILRRVPAVDYAARAGYLYPQSAQAIDEEALMPVNPRDLYGGTGGYDSDGYRQYMAEAVRNLFDSRFELVWASEEALKRHERWVEENAVRCVECDVTLHTPAGPILPSDVEPPGRSIWCNKCESARTGS</sequence>
<dbReference type="EMBL" id="LAZR01058493">
    <property type="protein sequence ID" value="KKK69769.1"/>
    <property type="molecule type" value="Genomic_DNA"/>
</dbReference>
<organism evidence="1">
    <name type="scientific">marine sediment metagenome</name>
    <dbReference type="NCBI Taxonomy" id="412755"/>
    <lineage>
        <taxon>unclassified sequences</taxon>
        <taxon>metagenomes</taxon>
        <taxon>ecological metagenomes</taxon>
    </lineage>
</organism>
<evidence type="ECO:0000313" key="1">
    <source>
        <dbReference type="EMBL" id="KKK69769.1"/>
    </source>
</evidence>
<proteinExistence type="predicted"/>
<dbReference type="AlphaFoldDB" id="A0A0F8ZTN5"/>
<name>A0A0F8ZTN5_9ZZZZ</name>
<protein>
    <submittedName>
        <fullName evidence="1">Uncharacterized protein</fullName>
    </submittedName>
</protein>
<gene>
    <name evidence="1" type="ORF">LCGC14_2930740</name>
</gene>
<reference evidence="1" key="1">
    <citation type="journal article" date="2015" name="Nature">
        <title>Complex archaea that bridge the gap between prokaryotes and eukaryotes.</title>
        <authorList>
            <person name="Spang A."/>
            <person name="Saw J.H."/>
            <person name="Jorgensen S.L."/>
            <person name="Zaremba-Niedzwiedzka K."/>
            <person name="Martijn J."/>
            <person name="Lind A.E."/>
            <person name="van Eijk R."/>
            <person name="Schleper C."/>
            <person name="Guy L."/>
            <person name="Ettema T.J."/>
        </authorList>
    </citation>
    <scope>NUCLEOTIDE SEQUENCE</scope>
</reference>